<keyword evidence="8 15" id="KW-0547">Nucleotide-binding</keyword>
<dbReference type="Proteomes" id="UP000774000">
    <property type="component" value="Unassembled WGS sequence"/>
</dbReference>
<keyword evidence="9" id="KW-0862">Zinc</keyword>
<evidence type="ECO:0000256" key="2">
    <source>
        <dbReference type="ARBA" id="ARBA00004170"/>
    </source>
</evidence>
<dbReference type="FunFam" id="3.40.50.300:FF:000334">
    <property type="entry name" value="Protein translocase subunit SecA"/>
    <property type="match status" value="1"/>
</dbReference>
<dbReference type="AlphaFoldDB" id="A0A939BRF1"/>
<dbReference type="Pfam" id="PF07517">
    <property type="entry name" value="SecA_DEAD"/>
    <property type="match status" value="1"/>
</dbReference>
<dbReference type="GO" id="GO:0043952">
    <property type="term" value="P:protein transport by the Sec complex"/>
    <property type="evidence" value="ECO:0007669"/>
    <property type="project" value="TreeGrafter"/>
</dbReference>
<dbReference type="InterPro" id="IPR044722">
    <property type="entry name" value="SecA_SF2_C"/>
</dbReference>
<comment type="subcellular location">
    <subcellularLocation>
        <location evidence="15">Cell membrane</location>
        <topology evidence="15">Peripheral membrane protein</topology>
        <orientation evidence="15">Cytoplasmic side</orientation>
    </subcellularLocation>
    <subcellularLocation>
        <location evidence="15">Cytoplasm</location>
    </subcellularLocation>
    <subcellularLocation>
        <location evidence="2">Membrane</location>
        <topology evidence="2">Peripheral membrane protein</topology>
    </subcellularLocation>
    <text evidence="15">Distribution is 50-50.</text>
</comment>
<feature type="binding site" evidence="15">
    <location>
        <begin position="108"/>
        <end position="112"/>
    </location>
    <ligand>
        <name>ATP</name>
        <dbReference type="ChEBI" id="CHEBI:30616"/>
    </ligand>
</feature>
<comment type="similarity">
    <text evidence="3 15 16">Belongs to the SecA family.</text>
</comment>
<dbReference type="NCBIfam" id="NF009538">
    <property type="entry name" value="PRK12904.1"/>
    <property type="match status" value="1"/>
</dbReference>
<keyword evidence="4 15" id="KW-0813">Transport</keyword>
<dbReference type="NCBIfam" id="NF006630">
    <property type="entry name" value="PRK09200.1"/>
    <property type="match status" value="1"/>
</dbReference>
<dbReference type="GO" id="GO:0005524">
    <property type="term" value="F:ATP binding"/>
    <property type="evidence" value="ECO:0007669"/>
    <property type="project" value="UniProtKB-UniRule"/>
</dbReference>
<keyword evidence="11 15" id="KW-0653">Protein transport</keyword>
<evidence type="ECO:0000256" key="16">
    <source>
        <dbReference type="RuleBase" id="RU003874"/>
    </source>
</evidence>
<dbReference type="PROSITE" id="PS51194">
    <property type="entry name" value="HELICASE_CTER"/>
    <property type="match status" value="1"/>
</dbReference>
<evidence type="ECO:0000256" key="3">
    <source>
        <dbReference type="ARBA" id="ARBA00007650"/>
    </source>
</evidence>
<protein>
    <recommendedName>
        <fullName evidence="15 16">Protein translocase subunit SecA</fullName>
        <ecNumber evidence="15">7.4.2.8</ecNumber>
    </recommendedName>
</protein>
<keyword evidence="6 15" id="KW-0963">Cytoplasm</keyword>
<feature type="region of interest" description="Disordered" evidence="17">
    <location>
        <begin position="813"/>
        <end position="874"/>
    </location>
</feature>
<evidence type="ECO:0000256" key="17">
    <source>
        <dbReference type="SAM" id="MobiDB-lite"/>
    </source>
</evidence>
<dbReference type="EC" id="7.4.2.8" evidence="15"/>
<dbReference type="GO" id="GO:0005829">
    <property type="term" value="C:cytosol"/>
    <property type="evidence" value="ECO:0007669"/>
    <property type="project" value="TreeGrafter"/>
</dbReference>
<feature type="compositionally biased region" description="Basic and acidic residues" evidence="17">
    <location>
        <begin position="863"/>
        <end position="874"/>
    </location>
</feature>
<dbReference type="GO" id="GO:0017038">
    <property type="term" value="P:protein import"/>
    <property type="evidence" value="ECO:0007669"/>
    <property type="project" value="InterPro"/>
</dbReference>
<organism evidence="21 22">
    <name type="scientific">Halanaerobacter jeridensis</name>
    <dbReference type="NCBI Taxonomy" id="706427"/>
    <lineage>
        <taxon>Bacteria</taxon>
        <taxon>Bacillati</taxon>
        <taxon>Bacillota</taxon>
        <taxon>Clostridia</taxon>
        <taxon>Halanaerobiales</taxon>
        <taxon>Halobacteroidaceae</taxon>
        <taxon>Halanaerobacter</taxon>
    </lineage>
</organism>
<feature type="binding site" evidence="15">
    <location>
        <position position="90"/>
    </location>
    <ligand>
        <name>ATP</name>
        <dbReference type="ChEBI" id="CHEBI:30616"/>
    </ligand>
</feature>
<dbReference type="GO" id="GO:0006605">
    <property type="term" value="P:protein targeting"/>
    <property type="evidence" value="ECO:0007669"/>
    <property type="project" value="UniProtKB-UniRule"/>
</dbReference>
<dbReference type="RefSeq" id="WP_204702049.1">
    <property type="nucleotide sequence ID" value="NZ_JAFBDQ010000011.1"/>
</dbReference>
<dbReference type="InterPro" id="IPR036266">
    <property type="entry name" value="SecA_Wing/Scaffold_sf"/>
</dbReference>
<dbReference type="PROSITE" id="PS01312">
    <property type="entry name" value="SECA"/>
    <property type="match status" value="1"/>
</dbReference>
<evidence type="ECO:0000256" key="1">
    <source>
        <dbReference type="ARBA" id="ARBA00001947"/>
    </source>
</evidence>
<feature type="domain" description="Helicase C-terminal" evidence="19">
    <location>
        <begin position="419"/>
        <end position="579"/>
    </location>
</feature>
<dbReference type="GO" id="GO:0005886">
    <property type="term" value="C:plasma membrane"/>
    <property type="evidence" value="ECO:0007669"/>
    <property type="project" value="UniProtKB-SubCell"/>
</dbReference>
<dbReference type="HAMAP" id="MF_01382">
    <property type="entry name" value="SecA"/>
    <property type="match status" value="1"/>
</dbReference>
<evidence type="ECO:0000256" key="4">
    <source>
        <dbReference type="ARBA" id="ARBA00022448"/>
    </source>
</evidence>
<feature type="binding site" evidence="15">
    <location>
        <position position="497"/>
    </location>
    <ligand>
        <name>ATP</name>
        <dbReference type="ChEBI" id="CHEBI:30616"/>
    </ligand>
</feature>
<evidence type="ECO:0000256" key="14">
    <source>
        <dbReference type="ARBA" id="ARBA00023136"/>
    </source>
</evidence>
<dbReference type="PANTHER" id="PTHR30612">
    <property type="entry name" value="SECA INNER MEMBRANE COMPONENT OF SEC PROTEIN SECRETION SYSTEM"/>
    <property type="match status" value="1"/>
</dbReference>
<dbReference type="CDD" id="cd17928">
    <property type="entry name" value="DEXDc_SecA"/>
    <property type="match status" value="1"/>
</dbReference>
<dbReference type="Pfam" id="PF07516">
    <property type="entry name" value="SecA_SW"/>
    <property type="match status" value="1"/>
</dbReference>
<dbReference type="SUPFAM" id="SSF52540">
    <property type="entry name" value="P-loop containing nucleoside triphosphate hydrolases"/>
    <property type="match status" value="2"/>
</dbReference>
<dbReference type="SUPFAM" id="SSF81886">
    <property type="entry name" value="Helical scaffold and wing domains of SecA"/>
    <property type="match status" value="1"/>
</dbReference>
<dbReference type="PROSITE" id="PS51192">
    <property type="entry name" value="HELICASE_ATP_BIND_1"/>
    <property type="match status" value="1"/>
</dbReference>
<evidence type="ECO:0000256" key="6">
    <source>
        <dbReference type="ARBA" id="ARBA00022490"/>
    </source>
</evidence>
<reference evidence="21" key="1">
    <citation type="submission" date="2021-01" db="EMBL/GenBank/DDBJ databases">
        <title>Genomic Encyclopedia of Type Strains, Phase IV (KMG-IV): sequencing the most valuable type-strain genomes for metagenomic binning, comparative biology and taxonomic classification.</title>
        <authorList>
            <person name="Goeker M."/>
        </authorList>
    </citation>
    <scope>NUCLEOTIDE SEQUENCE</scope>
    <source>
        <strain evidence="21">DSM 23230</strain>
    </source>
</reference>
<feature type="compositionally biased region" description="Basic and acidic residues" evidence="17">
    <location>
        <begin position="836"/>
        <end position="848"/>
    </location>
</feature>
<comment type="caution">
    <text evidence="21">The sequence shown here is derived from an EMBL/GenBank/DDBJ whole genome shotgun (WGS) entry which is preliminary data.</text>
</comment>
<evidence type="ECO:0000256" key="5">
    <source>
        <dbReference type="ARBA" id="ARBA00022475"/>
    </source>
</evidence>
<evidence type="ECO:0000256" key="10">
    <source>
        <dbReference type="ARBA" id="ARBA00022840"/>
    </source>
</evidence>
<evidence type="ECO:0000256" key="11">
    <source>
        <dbReference type="ARBA" id="ARBA00022927"/>
    </source>
</evidence>
<keyword evidence="13 15" id="KW-0811">Translocation</keyword>
<dbReference type="InterPro" id="IPR011130">
    <property type="entry name" value="SecA_preprotein_X-link_dom"/>
</dbReference>
<evidence type="ECO:0000259" key="18">
    <source>
        <dbReference type="PROSITE" id="PS51192"/>
    </source>
</evidence>
<sequence>MLDFLKKMFRKIVPHPNDKKLNELWPMVEKVNELEDEMKSLSDKELQDKTEEFKERYQNGETLDDLLVEVFAVVREAAARVTEMRPYDVQVLGAIVLHQGRIAEMKTGEGKTLVATMPAYLNALTGEGVHIVTVNDYLAERDSEWMGQVYEFLGLEVGVILEDMDYESRKEAYEADIVYGTNNQFGFDYLRDNMATREEELVQGELNFAILDEIDSILIDEARTPLIISGPTENSPKMYYKFARLARKLVLDRDYEVDEKANSVILTDEGIDRVEDSLGINNLYDNQHMDELHHMNQAIKAKELMERDKDYIVKDNEVHIVDEFTGRLMSGRRYSEGLHQAIEAKENVDIQEETQTMASVTFQNFFRMYDKLSGMTGTAVTEAEEFEEIYELDVVAVPTNEPVIREDFPDVIYKNEQAKFRAVVRDIKEKYERGQPVLVGTVAIEKSEQLSRMLKREGIPHEVLNAKYHEREAEIIKNAGQKGSVTIATNMAGRGTDIVLGDGVVELGGLHVIGTERHESRRIDNQLRGRSGRQGDPGSSRFYVSLEDDLMRLFGSDKITSIMDGLGLDEDQPIEHDWITSSISRAQKKVESRNFGIRKSILDYDEVLHKQRQNIYERRRKILLGEDLNEMLFEMAEKWLDDTLEIYIDNSKAPDQWDLEGLLSHVEDFVGEINLELADVERNTEEEIKDKLMAEIESAYEDKRADLGDDSIEELEKTVMLKTVDQKWMDHLQAMNELRQGIGLRAYGQKDPLVEYQYEAFDMYKEMLGRIREDIIQYLFAIEIVHEGEEMEEQRDLNFTHEDGVSAYDLEQMQEEQQQRKEQAQTNSGGEEEEIERTPLRKKEEPGRNDPCPCGSGKKYKKCCIDKDKYGGYE</sequence>
<dbReference type="PRINTS" id="PR00906">
    <property type="entry name" value="SECA"/>
</dbReference>
<dbReference type="InterPro" id="IPR011116">
    <property type="entry name" value="SecA_Wing/Scaffold"/>
</dbReference>
<dbReference type="SMART" id="SM00490">
    <property type="entry name" value="HELICc"/>
    <property type="match status" value="1"/>
</dbReference>
<dbReference type="GO" id="GO:0008564">
    <property type="term" value="F:protein-exporting ATPase activity"/>
    <property type="evidence" value="ECO:0007669"/>
    <property type="project" value="UniProtKB-EC"/>
</dbReference>
<keyword evidence="12 15" id="KW-1278">Translocase</keyword>
<evidence type="ECO:0000256" key="9">
    <source>
        <dbReference type="ARBA" id="ARBA00022833"/>
    </source>
</evidence>
<feature type="domain" description="Helicase ATP-binding" evidence="18">
    <location>
        <begin position="92"/>
        <end position="250"/>
    </location>
</feature>
<dbReference type="SMART" id="SM00957">
    <property type="entry name" value="SecA_DEAD"/>
    <property type="match status" value="1"/>
</dbReference>
<keyword evidence="7" id="KW-0479">Metal-binding</keyword>
<dbReference type="Pfam" id="PF01043">
    <property type="entry name" value="SecA_PP_bind"/>
    <property type="match status" value="1"/>
</dbReference>
<accession>A0A939BRF1</accession>
<dbReference type="InterPro" id="IPR011115">
    <property type="entry name" value="SecA_DEAD"/>
</dbReference>
<dbReference type="FunFam" id="3.40.50.300:FF:000429">
    <property type="entry name" value="Preprotein translocase subunit SecA"/>
    <property type="match status" value="1"/>
</dbReference>
<dbReference type="GO" id="GO:0065002">
    <property type="term" value="P:intracellular protein transmembrane transport"/>
    <property type="evidence" value="ECO:0007669"/>
    <property type="project" value="UniProtKB-UniRule"/>
</dbReference>
<dbReference type="CDD" id="cd18803">
    <property type="entry name" value="SF2_C_secA"/>
    <property type="match status" value="1"/>
</dbReference>
<dbReference type="SMART" id="SM00958">
    <property type="entry name" value="SecA_PP_bind"/>
    <property type="match status" value="1"/>
</dbReference>
<dbReference type="PROSITE" id="PS51196">
    <property type="entry name" value="SECA_MOTOR_DEAD"/>
    <property type="match status" value="1"/>
</dbReference>
<comment type="function">
    <text evidence="15">Part of the Sec protein translocase complex. Interacts with the SecYEG preprotein conducting channel. Has a central role in coupling the hydrolysis of ATP to the transfer of proteins into and across the cell membrane, serving as an ATP-driven molecular motor driving the stepwise translocation of polypeptide chains across the membrane.</text>
</comment>
<comment type="cofactor">
    <cofactor evidence="1">
        <name>Zn(2+)</name>
        <dbReference type="ChEBI" id="CHEBI:29105"/>
    </cofactor>
</comment>
<dbReference type="NCBIfam" id="TIGR00963">
    <property type="entry name" value="secA"/>
    <property type="match status" value="1"/>
</dbReference>
<dbReference type="InterPro" id="IPR036670">
    <property type="entry name" value="SecA_X-link_sf"/>
</dbReference>
<dbReference type="InterPro" id="IPR020937">
    <property type="entry name" value="SecA_CS"/>
</dbReference>
<comment type="subunit">
    <text evidence="15">Monomer and homodimer. Part of the essential Sec protein translocation apparatus which comprises SecA, SecYEG and auxiliary proteins SecDF. Other proteins may also be involved.</text>
</comment>
<evidence type="ECO:0000256" key="13">
    <source>
        <dbReference type="ARBA" id="ARBA00023010"/>
    </source>
</evidence>
<dbReference type="GO" id="GO:0046872">
    <property type="term" value="F:metal ion binding"/>
    <property type="evidence" value="ECO:0007669"/>
    <property type="project" value="UniProtKB-KW"/>
</dbReference>
<evidence type="ECO:0000259" key="20">
    <source>
        <dbReference type="PROSITE" id="PS51196"/>
    </source>
</evidence>
<keyword evidence="22" id="KW-1185">Reference proteome</keyword>
<dbReference type="SUPFAM" id="SSF81767">
    <property type="entry name" value="Pre-protein crosslinking domain of SecA"/>
    <property type="match status" value="1"/>
</dbReference>
<dbReference type="InterPro" id="IPR014001">
    <property type="entry name" value="Helicase_ATP-bd"/>
</dbReference>
<evidence type="ECO:0000256" key="12">
    <source>
        <dbReference type="ARBA" id="ARBA00022967"/>
    </source>
</evidence>
<dbReference type="GO" id="GO:0031522">
    <property type="term" value="C:cell envelope Sec protein transport complex"/>
    <property type="evidence" value="ECO:0007669"/>
    <property type="project" value="TreeGrafter"/>
</dbReference>
<evidence type="ECO:0000256" key="15">
    <source>
        <dbReference type="HAMAP-Rule" id="MF_01382"/>
    </source>
</evidence>
<dbReference type="InterPro" id="IPR004027">
    <property type="entry name" value="SEC_C_motif"/>
</dbReference>
<dbReference type="PANTHER" id="PTHR30612:SF0">
    <property type="entry name" value="CHLOROPLAST PROTEIN-TRANSPORTING ATPASE"/>
    <property type="match status" value="1"/>
</dbReference>
<evidence type="ECO:0000313" key="22">
    <source>
        <dbReference type="Proteomes" id="UP000774000"/>
    </source>
</evidence>
<keyword evidence="14 15" id="KW-0472">Membrane</keyword>
<evidence type="ECO:0000259" key="19">
    <source>
        <dbReference type="PROSITE" id="PS51194"/>
    </source>
</evidence>
<dbReference type="EMBL" id="JAFBDQ010000011">
    <property type="protein sequence ID" value="MBM7557289.1"/>
    <property type="molecule type" value="Genomic_DNA"/>
</dbReference>
<keyword evidence="10 15" id="KW-0067">ATP-binding</keyword>
<dbReference type="InterPro" id="IPR014018">
    <property type="entry name" value="SecA_motor_DEAD"/>
</dbReference>
<dbReference type="Pfam" id="PF02810">
    <property type="entry name" value="SEC-C"/>
    <property type="match status" value="1"/>
</dbReference>
<name>A0A939BRF1_9FIRM</name>
<evidence type="ECO:0000313" key="21">
    <source>
        <dbReference type="EMBL" id="MBM7557289.1"/>
    </source>
</evidence>
<evidence type="ECO:0000256" key="7">
    <source>
        <dbReference type="ARBA" id="ARBA00022723"/>
    </source>
</evidence>
<comment type="catalytic activity">
    <reaction evidence="15">
        <text>ATP + H2O + cellular proteinSide 1 = ADP + phosphate + cellular proteinSide 2.</text>
        <dbReference type="EC" id="7.4.2.8"/>
    </reaction>
</comment>
<dbReference type="InterPro" id="IPR027417">
    <property type="entry name" value="P-loop_NTPase"/>
</dbReference>
<dbReference type="Gene3D" id="3.40.50.300">
    <property type="entry name" value="P-loop containing nucleotide triphosphate hydrolases"/>
    <property type="match status" value="3"/>
</dbReference>
<dbReference type="Gene3D" id="3.90.1440.10">
    <property type="entry name" value="SecA, preprotein cross-linking domain"/>
    <property type="match status" value="1"/>
</dbReference>
<proteinExistence type="inferred from homology"/>
<gene>
    <name evidence="15" type="primary">secA</name>
    <name evidence="21" type="ORF">JOC47_002155</name>
</gene>
<keyword evidence="5 15" id="KW-1003">Cell membrane</keyword>
<dbReference type="InterPro" id="IPR001650">
    <property type="entry name" value="Helicase_C-like"/>
</dbReference>
<feature type="domain" description="SecA family profile" evidence="20">
    <location>
        <begin position="6"/>
        <end position="575"/>
    </location>
</feature>
<dbReference type="Gene3D" id="1.10.3060.10">
    <property type="entry name" value="Helical scaffold and wing domains of SecA"/>
    <property type="match status" value="1"/>
</dbReference>
<evidence type="ECO:0000256" key="8">
    <source>
        <dbReference type="ARBA" id="ARBA00022741"/>
    </source>
</evidence>
<dbReference type="FunFam" id="1.10.3060.10:FF:000003">
    <property type="entry name" value="Protein translocase subunit SecA"/>
    <property type="match status" value="1"/>
</dbReference>
<dbReference type="InterPro" id="IPR000185">
    <property type="entry name" value="SecA"/>
</dbReference>
<dbReference type="Pfam" id="PF21090">
    <property type="entry name" value="P-loop_SecA"/>
    <property type="match status" value="2"/>
</dbReference>
<dbReference type="FunFam" id="3.90.1440.10:FF:000002">
    <property type="entry name" value="Protein translocase subunit SecA"/>
    <property type="match status" value="1"/>
</dbReference>